<protein>
    <submittedName>
        <fullName evidence="1">Uncharacterized protein</fullName>
    </submittedName>
</protein>
<name>A0A0S2FHU0_LYSAN</name>
<sequence>MRAADNKVDARFIISLSSVKLASGEPERKHYKRDNYPRIKIADYPDTGKSDPGEFDEEIRGKVFSITLKSKELTK</sequence>
<reference evidence="1 2" key="1">
    <citation type="journal article" date="2015" name="BMC Genomics">
        <title>Comparative genomics and metabolic profiling of the genus Lysobacter.</title>
        <authorList>
            <person name="de Bruijn I."/>
            <person name="Cheng X."/>
            <person name="de Jager V."/>
            <person name="Exposito R.G."/>
            <person name="Watrous J."/>
            <person name="Patel N."/>
            <person name="Postma J."/>
            <person name="Dorrestein P.C."/>
            <person name="Kobayashi D."/>
            <person name="Raaijmakers J.M."/>
        </authorList>
    </citation>
    <scope>NUCLEOTIDE SEQUENCE [LARGE SCALE GENOMIC DNA]</scope>
    <source>
        <strain evidence="1 2">76</strain>
    </source>
</reference>
<organism evidence="1 2">
    <name type="scientific">Lysobacter antibioticus</name>
    <dbReference type="NCBI Taxonomy" id="84531"/>
    <lineage>
        <taxon>Bacteria</taxon>
        <taxon>Pseudomonadati</taxon>
        <taxon>Pseudomonadota</taxon>
        <taxon>Gammaproteobacteria</taxon>
        <taxon>Lysobacterales</taxon>
        <taxon>Lysobacteraceae</taxon>
        <taxon>Lysobacter</taxon>
    </lineage>
</organism>
<dbReference type="Proteomes" id="UP000060787">
    <property type="component" value="Chromosome"/>
</dbReference>
<proteinExistence type="predicted"/>
<dbReference type="STRING" id="84531.LA76x_4984"/>
<keyword evidence="2" id="KW-1185">Reference proteome</keyword>
<evidence type="ECO:0000313" key="1">
    <source>
        <dbReference type="EMBL" id="ALN83086.1"/>
    </source>
</evidence>
<dbReference type="PATRIC" id="fig|84531.8.peg.4976"/>
<dbReference type="AlphaFoldDB" id="A0A0S2FHU0"/>
<gene>
    <name evidence="1" type="ORF">LA76x_4984</name>
</gene>
<accession>A0A0S2FHU0</accession>
<dbReference type="KEGG" id="lab:LA76x_4984"/>
<dbReference type="EMBL" id="CP011129">
    <property type="protein sequence ID" value="ALN83086.1"/>
    <property type="molecule type" value="Genomic_DNA"/>
</dbReference>
<evidence type="ECO:0000313" key="2">
    <source>
        <dbReference type="Proteomes" id="UP000060787"/>
    </source>
</evidence>